<accession>T1U8H3</accession>
<dbReference type="EMBL" id="CP006691">
    <property type="protein sequence ID" value="AGT73670.1"/>
    <property type="molecule type" value="Genomic_DNA"/>
</dbReference>
<dbReference type="AlphaFoldDB" id="T1U8H3"/>
<evidence type="ECO:0000313" key="6">
    <source>
        <dbReference type="Proteomes" id="UP000015920"/>
    </source>
</evidence>
<dbReference type="InterPro" id="IPR036100">
    <property type="entry name" value="QueA_sf"/>
</dbReference>
<keyword evidence="3" id="KW-0949">S-adenosyl-L-methionine</keyword>
<evidence type="ECO:0000256" key="4">
    <source>
        <dbReference type="ARBA" id="ARBA00022785"/>
    </source>
</evidence>
<dbReference type="PANTHER" id="PTHR30307">
    <property type="entry name" value="S-ADENOSYLMETHIONINE:TRNA RIBOSYLTRANSFERASE-ISOMERASE"/>
    <property type="match status" value="1"/>
</dbReference>
<dbReference type="PATRIC" id="fig|1352356.3.peg.418"/>
<protein>
    <submittedName>
        <fullName evidence="5">Queuosine biosynthesis family protein</fullName>
    </submittedName>
</protein>
<name>T1U8H3_HELPX</name>
<keyword evidence="1" id="KW-0963">Cytoplasm</keyword>
<dbReference type="HOGENOM" id="CLU_2034868_0_0_7"/>
<dbReference type="PANTHER" id="PTHR30307:SF0">
    <property type="entry name" value="S-ADENOSYLMETHIONINE:TRNA RIBOSYLTRANSFERASE-ISOMERASE"/>
    <property type="match status" value="1"/>
</dbReference>
<dbReference type="Proteomes" id="UP000015920">
    <property type="component" value="Chromosome"/>
</dbReference>
<dbReference type="KEGG" id="hpys:HPSA20_0431"/>
<evidence type="ECO:0000256" key="3">
    <source>
        <dbReference type="ARBA" id="ARBA00022691"/>
    </source>
</evidence>
<sequence>MKEFDLESYDYHLPKELIANYPVLPKERAKLLVYERRSQTIMHTTFEHVLDFFPKNALVVLNDTKVIKARLFGSKHAFLPSKTTEVFFHRFFKGNTALTQIKGKIKAGDKIFLMKIITLKS</sequence>
<reference evidence="5 6" key="1">
    <citation type="journal article" date="2013" name="Genome Announc.">
        <title>Genome Sequences of Three hpAfrica2 Strains of Helicobacter pylori.</title>
        <authorList>
            <person name="Duncan S.S."/>
            <person name="Bertoli M.T."/>
            <person name="Kersulyte D."/>
            <person name="Valk P.L."/>
            <person name="Tamma S."/>
            <person name="Segal I."/>
            <person name="McClain M.S."/>
            <person name="Cover T.L."/>
            <person name="Berg D.E."/>
        </authorList>
    </citation>
    <scope>NUCLEOTIDE SEQUENCE [LARGE SCALE GENOMIC DNA]</scope>
    <source>
        <strain evidence="5">SouthAfrica20</strain>
    </source>
</reference>
<dbReference type="GO" id="GO:0008616">
    <property type="term" value="P:tRNA queuosine(34) biosynthetic process"/>
    <property type="evidence" value="ECO:0007669"/>
    <property type="project" value="UniProtKB-KW"/>
</dbReference>
<proteinExistence type="predicted"/>
<dbReference type="Gene3D" id="2.40.10.240">
    <property type="entry name" value="QueA-like"/>
    <property type="match status" value="1"/>
</dbReference>
<dbReference type="InterPro" id="IPR042119">
    <property type="entry name" value="QueA_dom2"/>
</dbReference>
<dbReference type="Gene3D" id="3.40.1780.10">
    <property type="entry name" value="QueA-like"/>
    <property type="match status" value="1"/>
</dbReference>
<evidence type="ECO:0000313" key="5">
    <source>
        <dbReference type="EMBL" id="AGT73670.1"/>
    </source>
</evidence>
<keyword evidence="4" id="KW-0671">Queuosine biosynthesis</keyword>
<dbReference type="Pfam" id="PF02547">
    <property type="entry name" value="Queuosine_synth"/>
    <property type="match status" value="1"/>
</dbReference>
<dbReference type="GO" id="GO:0051075">
    <property type="term" value="F:S-adenosylmethionine:tRNA ribosyltransferase-isomerase activity"/>
    <property type="evidence" value="ECO:0007669"/>
    <property type="project" value="TreeGrafter"/>
</dbReference>
<organism evidence="5 6">
    <name type="scientific">Helicobacter pylori SouthAfrica20</name>
    <dbReference type="NCBI Taxonomy" id="1352356"/>
    <lineage>
        <taxon>Bacteria</taxon>
        <taxon>Pseudomonadati</taxon>
        <taxon>Campylobacterota</taxon>
        <taxon>Epsilonproteobacteria</taxon>
        <taxon>Campylobacterales</taxon>
        <taxon>Helicobacteraceae</taxon>
        <taxon>Helicobacter</taxon>
    </lineage>
</organism>
<evidence type="ECO:0000256" key="1">
    <source>
        <dbReference type="ARBA" id="ARBA00022490"/>
    </source>
</evidence>
<dbReference type="InterPro" id="IPR003699">
    <property type="entry name" value="QueA"/>
</dbReference>
<gene>
    <name evidence="5" type="ORF">HPSA20_0431</name>
</gene>
<dbReference type="SUPFAM" id="SSF111337">
    <property type="entry name" value="QueA-like"/>
    <property type="match status" value="1"/>
</dbReference>
<evidence type="ECO:0000256" key="2">
    <source>
        <dbReference type="ARBA" id="ARBA00022679"/>
    </source>
</evidence>
<keyword evidence="2" id="KW-0808">Transferase</keyword>
<dbReference type="InterPro" id="IPR042118">
    <property type="entry name" value="QueA_dom1"/>
</dbReference>